<feature type="chain" id="PRO_5018328812" evidence="1">
    <location>
        <begin position="23"/>
        <end position="1076"/>
    </location>
</feature>
<evidence type="ECO:0000256" key="1">
    <source>
        <dbReference type="SAM" id="SignalP"/>
    </source>
</evidence>
<keyword evidence="3" id="KW-1185">Reference proteome</keyword>
<proteinExistence type="predicted"/>
<feature type="signal peptide" evidence="1">
    <location>
        <begin position="1"/>
        <end position="22"/>
    </location>
</feature>
<gene>
    <name evidence="2" type="ORF">JN00_0004</name>
</gene>
<dbReference type="Proteomes" id="UP000267246">
    <property type="component" value="Unassembled WGS sequence"/>
</dbReference>
<evidence type="ECO:0000313" key="3">
    <source>
        <dbReference type="Proteomes" id="UP000267246"/>
    </source>
</evidence>
<keyword evidence="1" id="KW-0732">Signal</keyword>
<accession>A0A3M0A442</accession>
<name>A0A3M0A442_9BACT</name>
<dbReference type="AlphaFoldDB" id="A0A3M0A442"/>
<sequence>MSKPKFKKLLVLLSLLPVTVLPLTSISLRTDKQNKNEIQSELVTSTRATRAEPQWITDAKKKLGDMLKDQFGIFWQWQDSDYWIKEIAKIDGNSTYTSAPEKTFTFYFKRFVESLGIPTPDNQYTFINFRGFLGTTSSSRKVYEMKAQEIFDANTMAKPTYSWILSNTLETSSDIDRYFKDFEELVNNCKIIKYVSDAVSRIFHFWKYDYSNLKWSYKYIGSTKTKQHSIDWRHDAAKDYLEKAQSDHWDAVVPFITATDIEINKLYPHSMEHDVDIIKNDLTTLNTDNKIFELSEDPELETWFNELMSYTPELSTIQDYKKKYFQFFYKYLKNIYTGAVNTIEPVYITSKKLDDLMSNLNSNISPLTYEQDGWGSKQTNYSMEAIRPSYVPDGIVTYMIDAITKWHTLNSSMKILNDELTLNLNYYSDYKFNETSYYGIANTSLKQEYDLAFNNSQKIYHNSNLDSEVILQAAESLKAIRTKIATLGEIDVARALVAKIDTIPWINSNKKTEYKNLIWDGTSILYKDNWINVCADIQQDFAKSLGMAPIDDYIIRFENYEFLNDSQKIKIQEKANSLITQPIDPFLSTWDSRLQYHVYEYQDRSYIAAVMHFLYQEVYYDINEFRNKKLNYLYANVIDKSNFDVEWQKVLEISTINYTELKNIQDSLYPKIKEKKDALQGIYKVREMLIESTNKIKWEDQTWKETIIRDIIGDLGYDEPNDWTSMMTYWEDYAVHSRIDKLYIHITNSFKENIKKKSNFVNLIEAQKDKLIASIPASVTNNVEANLNNIAYLNDLYDEAGKLDSAMLDLKNERNLYPTVITTTDYKYAYPSLKKAYDDAYNAASFTDYKDRAAVIKLLNDLKTAKANLNGDDLELGTEKDKLRAEINASQDLLDNEKTELLQDVDNATDIPQLMAVREKFENKVTANKQIVIDTKALFNDFINAVNWEETTVTDEWKNVVTTIINIRNLESVKTSLWDTIKASMQTSLVNLVNLNDAQRQVYIAKIPQTLDSSSKNFATEYTNAKALDASMLALSEEKANYPTVIATDNYIKADQAKKEAYDQAYANSTFTDAKD</sequence>
<comment type="caution">
    <text evidence="2">The sequence shown here is derived from an EMBL/GenBank/DDBJ whole genome shotgun (WGS) entry which is preliminary data.</text>
</comment>
<dbReference type="OrthoDB" id="8592798at2"/>
<dbReference type="RefSeq" id="WP_147437867.1">
    <property type="nucleotide sequence ID" value="NZ_REFI01000002.1"/>
</dbReference>
<evidence type="ECO:0000313" key="2">
    <source>
        <dbReference type="EMBL" id="RMA79154.1"/>
    </source>
</evidence>
<dbReference type="Gene3D" id="1.20.120.1850">
    <property type="entry name" value="Ebh helix bundles repeating unit (S and A modules)"/>
    <property type="match status" value="1"/>
</dbReference>
<organism evidence="2 3">
    <name type="scientific">Metamycoplasma subdolum</name>
    <dbReference type="NCBI Taxonomy" id="92407"/>
    <lineage>
        <taxon>Bacteria</taxon>
        <taxon>Bacillati</taxon>
        <taxon>Mycoplasmatota</taxon>
        <taxon>Mycoplasmoidales</taxon>
        <taxon>Metamycoplasmataceae</taxon>
        <taxon>Metamycoplasma</taxon>
    </lineage>
</organism>
<protein>
    <submittedName>
        <fullName evidence="2">Uncharacterized protein</fullName>
    </submittedName>
</protein>
<feature type="non-terminal residue" evidence="2">
    <location>
        <position position="1076"/>
    </location>
</feature>
<dbReference type="EMBL" id="REFI01000002">
    <property type="protein sequence ID" value="RMA79154.1"/>
    <property type="molecule type" value="Genomic_DNA"/>
</dbReference>
<reference evidence="2 3" key="1">
    <citation type="submission" date="2018-10" db="EMBL/GenBank/DDBJ databases">
        <title>Genomic Encyclopedia of Archaeal and Bacterial Type Strains, Phase II (KMG-II): from individual species to whole genera.</title>
        <authorList>
            <person name="Goeker M."/>
        </authorList>
    </citation>
    <scope>NUCLEOTIDE SEQUENCE [LARGE SCALE GENOMIC DNA]</scope>
    <source>
        <strain evidence="2 3">ATCC 29870</strain>
    </source>
</reference>